<feature type="domain" description="MYND-type" evidence="6">
    <location>
        <begin position="130"/>
        <end position="168"/>
    </location>
</feature>
<dbReference type="STRING" id="109895.A0A507DZE5"/>
<evidence type="ECO:0000256" key="4">
    <source>
        <dbReference type="PROSITE-ProRule" id="PRU00134"/>
    </source>
</evidence>
<keyword evidence="2 4" id="KW-0863">Zinc-finger</keyword>
<dbReference type="GO" id="GO:0005737">
    <property type="term" value="C:cytoplasm"/>
    <property type="evidence" value="ECO:0007669"/>
    <property type="project" value="InterPro"/>
</dbReference>
<proteinExistence type="predicted"/>
<evidence type="ECO:0000313" key="7">
    <source>
        <dbReference type="EMBL" id="TPX57153.1"/>
    </source>
</evidence>
<sequence length="399" mass="44671">MSAVQLGFAEPLDEPLTYTIDDFPNKIGGKPFWLNPEKVLKGDDLKCGVCEKTMVLLLQTNPSKQFYTPEDEPIEAYHRVLYLFCCMNGTCHKTRWRDCFKAFRSQLPQINPYFNPAEGTPAIEIKARLCHLCGLDGSKQCARCKTTRYCSREHQLLDWNLGTHKAQCTGTATASSVSSAIKNVLFPEYELVSEDEPGADKPSADDDDVSGDEDEDEHADAALETKLANVQIEEPDANEKYEDTDVDVDKAFLRFQNRILREPEQVVRYSRISYVDGHDLEPLFVSDIGKPAAEDITPCPHCNGRRTFEFQAMPQLLNVLNIDHYSADALDWGTVIVYSCLANCQPADGQPYMEEIVWRQMFSEHGMGDSAKAALEREAALKKVVAPAASAEENLPETA</sequence>
<keyword evidence="1" id="KW-0479">Metal-binding</keyword>
<protein>
    <recommendedName>
        <fullName evidence="6">MYND-type domain-containing protein</fullName>
    </recommendedName>
</protein>
<gene>
    <name evidence="7" type="ORF">PhCBS80983_g04031</name>
</gene>
<dbReference type="SUPFAM" id="SSF144232">
    <property type="entry name" value="HIT/MYND zinc finger-like"/>
    <property type="match status" value="1"/>
</dbReference>
<comment type="caution">
    <text evidence="7">The sequence shown here is derived from an EMBL/GenBank/DDBJ whole genome shotgun (WGS) entry which is preliminary data.</text>
</comment>
<dbReference type="Proteomes" id="UP000318582">
    <property type="component" value="Unassembled WGS sequence"/>
</dbReference>
<dbReference type="PROSITE" id="PS01360">
    <property type="entry name" value="ZF_MYND_1"/>
    <property type="match status" value="1"/>
</dbReference>
<evidence type="ECO:0000256" key="2">
    <source>
        <dbReference type="ARBA" id="ARBA00022771"/>
    </source>
</evidence>
<feature type="compositionally biased region" description="Acidic residues" evidence="5">
    <location>
        <begin position="205"/>
        <end position="218"/>
    </location>
</feature>
<evidence type="ECO:0000313" key="8">
    <source>
        <dbReference type="Proteomes" id="UP000318582"/>
    </source>
</evidence>
<dbReference type="GO" id="GO:0008270">
    <property type="term" value="F:zinc ion binding"/>
    <property type="evidence" value="ECO:0007669"/>
    <property type="project" value="UniProtKB-KW"/>
</dbReference>
<dbReference type="InterPro" id="IPR007320">
    <property type="entry name" value="PDCD2_C"/>
</dbReference>
<organism evidence="7 8">
    <name type="scientific">Powellomyces hirtus</name>
    <dbReference type="NCBI Taxonomy" id="109895"/>
    <lineage>
        <taxon>Eukaryota</taxon>
        <taxon>Fungi</taxon>
        <taxon>Fungi incertae sedis</taxon>
        <taxon>Chytridiomycota</taxon>
        <taxon>Chytridiomycota incertae sedis</taxon>
        <taxon>Chytridiomycetes</taxon>
        <taxon>Spizellomycetales</taxon>
        <taxon>Powellomycetaceae</taxon>
        <taxon>Powellomyces</taxon>
    </lineage>
</organism>
<dbReference type="PANTHER" id="PTHR12298:SF4">
    <property type="entry name" value="PROGRAMMED CELL DEATH PROTEIN 2"/>
    <property type="match status" value="1"/>
</dbReference>
<name>A0A507DZE5_9FUNG</name>
<evidence type="ECO:0000256" key="3">
    <source>
        <dbReference type="ARBA" id="ARBA00022833"/>
    </source>
</evidence>
<dbReference type="PANTHER" id="PTHR12298">
    <property type="entry name" value="PCDC2 PROGRAMMED CELL DEATH PROTEIN 2 -RELATED"/>
    <property type="match status" value="1"/>
</dbReference>
<dbReference type="EMBL" id="QEAQ01000057">
    <property type="protein sequence ID" value="TPX57153.1"/>
    <property type="molecule type" value="Genomic_DNA"/>
</dbReference>
<dbReference type="InterPro" id="IPR002893">
    <property type="entry name" value="Znf_MYND"/>
</dbReference>
<dbReference type="Pfam" id="PF01753">
    <property type="entry name" value="zf-MYND"/>
    <property type="match status" value="1"/>
</dbReference>
<reference evidence="7 8" key="1">
    <citation type="journal article" date="2019" name="Sci. Rep.">
        <title>Comparative genomics of chytrid fungi reveal insights into the obligate biotrophic and pathogenic lifestyle of Synchytrium endobioticum.</title>
        <authorList>
            <person name="van de Vossenberg B.T.L.H."/>
            <person name="Warris S."/>
            <person name="Nguyen H.D.T."/>
            <person name="van Gent-Pelzer M.P.E."/>
            <person name="Joly D.L."/>
            <person name="van de Geest H.C."/>
            <person name="Bonants P.J.M."/>
            <person name="Smith D.S."/>
            <person name="Levesque C.A."/>
            <person name="van der Lee T.A.J."/>
        </authorList>
    </citation>
    <scope>NUCLEOTIDE SEQUENCE [LARGE SCALE GENOMIC DNA]</scope>
    <source>
        <strain evidence="7 8">CBS 809.83</strain>
    </source>
</reference>
<accession>A0A507DZE5</accession>
<dbReference type="AlphaFoldDB" id="A0A507DZE5"/>
<dbReference type="Gene3D" id="6.10.140.2220">
    <property type="match status" value="1"/>
</dbReference>
<evidence type="ECO:0000256" key="5">
    <source>
        <dbReference type="SAM" id="MobiDB-lite"/>
    </source>
</evidence>
<evidence type="ECO:0000256" key="1">
    <source>
        <dbReference type="ARBA" id="ARBA00022723"/>
    </source>
</evidence>
<dbReference type="GO" id="GO:0005634">
    <property type="term" value="C:nucleus"/>
    <property type="evidence" value="ECO:0007669"/>
    <property type="project" value="TreeGrafter"/>
</dbReference>
<keyword evidence="8" id="KW-1185">Reference proteome</keyword>
<evidence type="ECO:0000259" key="6">
    <source>
        <dbReference type="PROSITE" id="PS50865"/>
    </source>
</evidence>
<dbReference type="PROSITE" id="PS50865">
    <property type="entry name" value="ZF_MYND_2"/>
    <property type="match status" value="1"/>
</dbReference>
<dbReference type="Pfam" id="PF04194">
    <property type="entry name" value="PDCD2_C"/>
    <property type="match status" value="1"/>
</dbReference>
<keyword evidence="3" id="KW-0862">Zinc</keyword>
<feature type="region of interest" description="Disordered" evidence="5">
    <location>
        <begin position="192"/>
        <end position="218"/>
    </location>
</feature>